<evidence type="ECO:0000256" key="14">
    <source>
        <dbReference type="ARBA" id="ARBA00049902"/>
    </source>
</evidence>
<dbReference type="InterPro" id="IPR036116">
    <property type="entry name" value="FN3_sf"/>
</dbReference>
<keyword evidence="9" id="KW-0573">Peptidoglycan synthesis</keyword>
<dbReference type="EMBL" id="SKFG01000003">
    <property type="protein sequence ID" value="TCZ79453.1"/>
    <property type="molecule type" value="Genomic_DNA"/>
</dbReference>
<evidence type="ECO:0000256" key="8">
    <source>
        <dbReference type="ARBA" id="ARBA00022960"/>
    </source>
</evidence>
<dbReference type="InterPro" id="IPR001460">
    <property type="entry name" value="PCN-bd_Tpept"/>
</dbReference>
<keyword evidence="6" id="KW-0808">Transferase</keyword>
<keyword evidence="11" id="KW-0511">Multifunctional enzyme</keyword>
<dbReference type="GO" id="GO:0071555">
    <property type="term" value="P:cell wall organization"/>
    <property type="evidence" value="ECO:0007669"/>
    <property type="project" value="UniProtKB-KW"/>
</dbReference>
<dbReference type="Pfam" id="PF00912">
    <property type="entry name" value="Transgly"/>
    <property type="match status" value="1"/>
</dbReference>
<keyword evidence="18" id="KW-1185">Reference proteome</keyword>
<evidence type="ECO:0000256" key="2">
    <source>
        <dbReference type="ARBA" id="ARBA00022475"/>
    </source>
</evidence>
<feature type="compositionally biased region" description="Basic and acidic residues" evidence="15">
    <location>
        <begin position="790"/>
        <end position="799"/>
    </location>
</feature>
<dbReference type="InterPro" id="IPR003961">
    <property type="entry name" value="FN3_dom"/>
</dbReference>
<dbReference type="SMART" id="SM00060">
    <property type="entry name" value="FN3"/>
    <property type="match status" value="2"/>
</dbReference>
<dbReference type="GO" id="GO:0009252">
    <property type="term" value="P:peptidoglycan biosynthetic process"/>
    <property type="evidence" value="ECO:0007669"/>
    <property type="project" value="UniProtKB-KW"/>
</dbReference>
<keyword evidence="8" id="KW-0133">Cell shape</keyword>
<accession>A0A4R4EJ71</accession>
<evidence type="ECO:0000259" key="16">
    <source>
        <dbReference type="SMART" id="SM00060"/>
    </source>
</evidence>
<dbReference type="InterPro" id="IPR001264">
    <property type="entry name" value="Glyco_trans_51"/>
</dbReference>
<dbReference type="Gene3D" id="2.60.40.10">
    <property type="entry name" value="Immunoglobulins"/>
    <property type="match status" value="2"/>
</dbReference>
<evidence type="ECO:0000256" key="9">
    <source>
        <dbReference type="ARBA" id="ARBA00022984"/>
    </source>
</evidence>
<dbReference type="CDD" id="cd00063">
    <property type="entry name" value="FN3"/>
    <property type="match status" value="1"/>
</dbReference>
<dbReference type="InterPro" id="IPR050396">
    <property type="entry name" value="Glycosyltr_51/Transpeptidase"/>
</dbReference>
<evidence type="ECO:0000313" key="18">
    <source>
        <dbReference type="Proteomes" id="UP000295418"/>
    </source>
</evidence>
<feature type="domain" description="Fibronectin type-III" evidence="16">
    <location>
        <begin position="818"/>
        <end position="899"/>
    </location>
</feature>
<dbReference type="GO" id="GO:0006508">
    <property type="term" value="P:proteolysis"/>
    <property type="evidence" value="ECO:0007669"/>
    <property type="project" value="UniProtKB-KW"/>
</dbReference>
<dbReference type="InterPro" id="IPR023346">
    <property type="entry name" value="Lysozyme-like_dom_sf"/>
</dbReference>
<keyword evidence="12" id="KW-0961">Cell wall biogenesis/degradation</keyword>
<dbReference type="GO" id="GO:0008658">
    <property type="term" value="F:penicillin binding"/>
    <property type="evidence" value="ECO:0007669"/>
    <property type="project" value="InterPro"/>
</dbReference>
<name>A0A4R4EJ71_9BACL</name>
<dbReference type="Gene3D" id="1.10.3810.10">
    <property type="entry name" value="Biosynthetic peptidoglycan transglycosylase-like"/>
    <property type="match status" value="1"/>
</dbReference>
<dbReference type="GO" id="GO:0009002">
    <property type="term" value="F:serine-type D-Ala-D-Ala carboxypeptidase activity"/>
    <property type="evidence" value="ECO:0007669"/>
    <property type="project" value="UniProtKB-EC"/>
</dbReference>
<evidence type="ECO:0000256" key="13">
    <source>
        <dbReference type="ARBA" id="ARBA00034000"/>
    </source>
</evidence>
<dbReference type="AlphaFoldDB" id="A0A4R4EJ71"/>
<evidence type="ECO:0000256" key="6">
    <source>
        <dbReference type="ARBA" id="ARBA00022679"/>
    </source>
</evidence>
<evidence type="ECO:0000256" key="15">
    <source>
        <dbReference type="SAM" id="MobiDB-lite"/>
    </source>
</evidence>
<evidence type="ECO:0000313" key="17">
    <source>
        <dbReference type="EMBL" id="TCZ79453.1"/>
    </source>
</evidence>
<dbReference type="GO" id="GO:0008955">
    <property type="term" value="F:peptidoglycan glycosyltransferase activity"/>
    <property type="evidence" value="ECO:0007669"/>
    <property type="project" value="UniProtKB-EC"/>
</dbReference>
<keyword evidence="5" id="KW-0328">Glycosyltransferase</keyword>
<evidence type="ECO:0000256" key="1">
    <source>
        <dbReference type="ARBA" id="ARBA00004236"/>
    </source>
</evidence>
<gene>
    <name evidence="17" type="ORF">E0485_06225</name>
</gene>
<dbReference type="GO" id="GO:0008360">
    <property type="term" value="P:regulation of cell shape"/>
    <property type="evidence" value="ECO:0007669"/>
    <property type="project" value="UniProtKB-KW"/>
</dbReference>
<feature type="compositionally biased region" description="Polar residues" evidence="15">
    <location>
        <begin position="919"/>
        <end position="932"/>
    </location>
</feature>
<evidence type="ECO:0000256" key="11">
    <source>
        <dbReference type="ARBA" id="ARBA00023268"/>
    </source>
</evidence>
<dbReference type="SUPFAM" id="SSF53955">
    <property type="entry name" value="Lysozyme-like"/>
    <property type="match status" value="1"/>
</dbReference>
<keyword evidence="3 17" id="KW-0121">Carboxypeptidase</keyword>
<proteinExistence type="predicted"/>
<evidence type="ECO:0000256" key="4">
    <source>
        <dbReference type="ARBA" id="ARBA00022670"/>
    </source>
</evidence>
<dbReference type="GO" id="GO:0005886">
    <property type="term" value="C:plasma membrane"/>
    <property type="evidence" value="ECO:0007669"/>
    <property type="project" value="UniProtKB-SubCell"/>
</dbReference>
<evidence type="ECO:0000256" key="7">
    <source>
        <dbReference type="ARBA" id="ARBA00022801"/>
    </source>
</evidence>
<dbReference type="Proteomes" id="UP000295418">
    <property type="component" value="Unassembled WGS sequence"/>
</dbReference>
<dbReference type="PANTHER" id="PTHR32282:SF11">
    <property type="entry name" value="PENICILLIN-BINDING PROTEIN 1B"/>
    <property type="match status" value="1"/>
</dbReference>
<comment type="caution">
    <text evidence="17">The sequence shown here is derived from an EMBL/GenBank/DDBJ whole genome shotgun (WGS) entry which is preliminary data.</text>
</comment>
<dbReference type="InterPro" id="IPR012338">
    <property type="entry name" value="Beta-lactam/transpept-like"/>
</dbReference>
<dbReference type="OrthoDB" id="9766909at2"/>
<sequence>MGKLTNFFKKPGVRSTGKWTWFTIKWLFICGLTACFLGGAIAFGYVTALVKDDPIRTKEFMQHEMQQNAITGFVYFNKDDQLIGQLRTEEDRRLAELKEIPQVVLDAVLAIEDNDFYNHYGIDFAGIFRAVKQKVLNEPVQTGGSTITQQLARIVFLTLDRESDRKAKEILLSLRMERMMSKDQILLAYLNKIPYGNGSTGYNLYGIKAAAKGIFNIDDLSKINVAQAAYLAGLPQQPSNFSAFGSSGKFDEKGFKAATERQKLVLKRMLQENKITEEQYQEALKFDLYGSLAKPEKKAYNTYPYLMIEAEKQATEILIKQAYPDLDPEKDKDLYAKAYEKMHQQLLHGGYQIYTTIDKTIYDSMRSIAENEKNFSPDDKVKGIEQVGAVMLDSKTSAILGMIEGRSFAAEQLNHATQAYRQPGSVMKPVAAYIPAMEEGLIQPGSIIDDIPMIMKDGQKGFHIPQNHDKKYHGLITARRALDQSYNIPALKIFNDMIGIDKAWDFARQMGITSLNEVDKQAQTGVIGGLNKGVTVKEMTNAYATMSNKGQFNQAYMIRSIKDSEGKSIYEHKLNPTTVFSEQTAYLITDMMRTVISQGTGGHVNKVFKPNEKVAFVGKTGSTQDDSDAWFMGYTPDITVGVWIGFEKSINTLSSKNGETRHAMEIWSKVMNEATALKPELFQAKTFEKPDNIVSATVSSVSGKLPNELTKEAKLLVTDIFNRKYLPTEEDNMMTKAKVISYKGLNYIANPLTPDDFVTEKVVILRESPINAILKQLEELLPKMPAKSRRPLDSYKPLDYDSAAPEENDPRVDDGKPPVAPSSLTVTKSGENAVITFQGSPSEDVVGYRIYRSKNIGNYSLQKGQVVLADAAELKFTSPITAGNTYTYFVTAVDVVGNESLPSNAANTDGMIIDAGSLPNPSTVGESDSGQETDPPGEIVEEGPVLHVPASPTGLKFEPNGVALMFNWTPNDAKDRVLKYHLYFSETQDGDFEKVGTINGANSKEFLFIGLTFAGYYKLTAENEAGESNPTSTVHYK</sequence>
<evidence type="ECO:0000256" key="5">
    <source>
        <dbReference type="ARBA" id="ARBA00022676"/>
    </source>
</evidence>
<dbReference type="InterPro" id="IPR036950">
    <property type="entry name" value="PBP_transglycosylase"/>
</dbReference>
<keyword evidence="10" id="KW-0472">Membrane</keyword>
<comment type="subcellular location">
    <subcellularLocation>
        <location evidence="1">Cell membrane</location>
    </subcellularLocation>
</comment>
<feature type="region of interest" description="Disordered" evidence="15">
    <location>
        <begin position="787"/>
        <end position="825"/>
    </location>
</feature>
<evidence type="ECO:0000256" key="12">
    <source>
        <dbReference type="ARBA" id="ARBA00023316"/>
    </source>
</evidence>
<comment type="catalytic activity">
    <reaction evidence="13">
        <text>Preferential cleavage: (Ac)2-L-Lys-D-Ala-|-D-Ala. Also transpeptidation of peptidyl-alanyl moieties that are N-acyl substituents of D-alanine.</text>
        <dbReference type="EC" id="3.4.16.4"/>
    </reaction>
</comment>
<dbReference type="InterPro" id="IPR013783">
    <property type="entry name" value="Ig-like_fold"/>
</dbReference>
<dbReference type="Pfam" id="PF00905">
    <property type="entry name" value="Transpeptidase"/>
    <property type="match status" value="1"/>
</dbReference>
<dbReference type="PANTHER" id="PTHR32282">
    <property type="entry name" value="BINDING PROTEIN TRANSPEPTIDASE, PUTATIVE-RELATED"/>
    <property type="match status" value="1"/>
</dbReference>
<evidence type="ECO:0000256" key="10">
    <source>
        <dbReference type="ARBA" id="ARBA00023136"/>
    </source>
</evidence>
<feature type="region of interest" description="Disordered" evidence="15">
    <location>
        <begin position="917"/>
        <end position="936"/>
    </location>
</feature>
<protein>
    <submittedName>
        <fullName evidence="17">Carboxypeptidase</fullName>
    </submittedName>
</protein>
<dbReference type="Gene3D" id="3.40.710.10">
    <property type="entry name" value="DD-peptidase/beta-lactamase superfamily"/>
    <property type="match status" value="1"/>
</dbReference>
<keyword evidence="7" id="KW-0378">Hydrolase</keyword>
<organism evidence="17 18">
    <name type="scientific">Paenibacillus albiflavus</name>
    <dbReference type="NCBI Taxonomy" id="2545760"/>
    <lineage>
        <taxon>Bacteria</taxon>
        <taxon>Bacillati</taxon>
        <taxon>Bacillota</taxon>
        <taxon>Bacilli</taxon>
        <taxon>Bacillales</taxon>
        <taxon>Paenibacillaceae</taxon>
        <taxon>Paenibacillus</taxon>
    </lineage>
</organism>
<dbReference type="RefSeq" id="WP_132417111.1">
    <property type="nucleotide sequence ID" value="NZ_SKFG01000003.1"/>
</dbReference>
<keyword evidence="2" id="KW-1003">Cell membrane</keyword>
<comment type="catalytic activity">
    <reaction evidence="14">
        <text>[GlcNAc-(1-&gt;4)-Mur2Ac(oyl-L-Ala-gamma-D-Glu-L-Lys-D-Ala-D-Ala)](n)-di-trans,octa-cis-undecaprenyl diphosphate + beta-D-GlcNAc-(1-&gt;4)-Mur2Ac(oyl-L-Ala-gamma-D-Glu-L-Lys-D-Ala-D-Ala)-di-trans,octa-cis-undecaprenyl diphosphate = [GlcNAc-(1-&gt;4)-Mur2Ac(oyl-L-Ala-gamma-D-Glu-L-Lys-D-Ala-D-Ala)](n+1)-di-trans,octa-cis-undecaprenyl diphosphate + di-trans,octa-cis-undecaprenyl diphosphate + H(+)</text>
        <dbReference type="Rhea" id="RHEA:23708"/>
        <dbReference type="Rhea" id="RHEA-COMP:9602"/>
        <dbReference type="Rhea" id="RHEA-COMP:9603"/>
        <dbReference type="ChEBI" id="CHEBI:15378"/>
        <dbReference type="ChEBI" id="CHEBI:58405"/>
        <dbReference type="ChEBI" id="CHEBI:60033"/>
        <dbReference type="ChEBI" id="CHEBI:78435"/>
        <dbReference type="EC" id="2.4.99.28"/>
    </reaction>
</comment>
<dbReference type="GO" id="GO:0030288">
    <property type="term" value="C:outer membrane-bounded periplasmic space"/>
    <property type="evidence" value="ECO:0007669"/>
    <property type="project" value="TreeGrafter"/>
</dbReference>
<evidence type="ECO:0000256" key="3">
    <source>
        <dbReference type="ARBA" id="ARBA00022645"/>
    </source>
</evidence>
<dbReference type="SUPFAM" id="SSF49265">
    <property type="entry name" value="Fibronectin type III"/>
    <property type="match status" value="2"/>
</dbReference>
<reference evidence="17 18" key="1">
    <citation type="submission" date="2019-03" db="EMBL/GenBank/DDBJ databases">
        <authorList>
            <person name="Kim M.K.M."/>
        </authorList>
    </citation>
    <scope>NUCLEOTIDE SEQUENCE [LARGE SCALE GENOMIC DNA]</scope>
    <source>
        <strain evidence="17 18">18JY21-1</strain>
    </source>
</reference>
<feature type="domain" description="Fibronectin type-III" evidence="16">
    <location>
        <begin position="949"/>
        <end position="1028"/>
    </location>
</feature>
<keyword evidence="4" id="KW-0645">Protease</keyword>
<dbReference type="SUPFAM" id="SSF56601">
    <property type="entry name" value="beta-lactamase/transpeptidase-like"/>
    <property type="match status" value="1"/>
</dbReference>